<dbReference type="PANTHER" id="PTHR45947">
    <property type="entry name" value="SULFOQUINOVOSYL TRANSFERASE SQD2"/>
    <property type="match status" value="1"/>
</dbReference>
<evidence type="ECO:0000259" key="2">
    <source>
        <dbReference type="Pfam" id="PF13439"/>
    </source>
</evidence>
<dbReference type="EMBL" id="JXOJ01000004">
    <property type="protein sequence ID" value="KLK87742.1"/>
    <property type="molecule type" value="Genomic_DNA"/>
</dbReference>
<dbReference type="GO" id="GO:0016757">
    <property type="term" value="F:glycosyltransferase activity"/>
    <property type="evidence" value="ECO:0007669"/>
    <property type="project" value="InterPro"/>
</dbReference>
<accession>A0A0H1R4W0</accession>
<dbReference type="SUPFAM" id="SSF53756">
    <property type="entry name" value="UDP-Glycosyltransferase/glycogen phosphorylase"/>
    <property type="match status" value="1"/>
</dbReference>
<dbReference type="InterPro" id="IPR001296">
    <property type="entry name" value="Glyco_trans_1"/>
</dbReference>
<dbReference type="Pfam" id="PF00534">
    <property type="entry name" value="Glycos_transf_1"/>
    <property type="match status" value="1"/>
</dbReference>
<dbReference type="Pfam" id="PF13439">
    <property type="entry name" value="Glyco_transf_4"/>
    <property type="match status" value="1"/>
</dbReference>
<evidence type="ECO:0000259" key="1">
    <source>
        <dbReference type="Pfam" id="PF00534"/>
    </source>
</evidence>
<name>A0A0H1R4W0_9EURY</name>
<proteinExistence type="predicted"/>
<evidence type="ECO:0000313" key="4">
    <source>
        <dbReference type="Proteomes" id="UP000035301"/>
    </source>
</evidence>
<comment type="caution">
    <text evidence="3">The sequence shown here is derived from an EMBL/GenBank/DDBJ whole genome shotgun (WGS) entry which is preliminary data.</text>
</comment>
<dbReference type="InterPro" id="IPR028098">
    <property type="entry name" value="Glyco_trans_4-like_N"/>
</dbReference>
<dbReference type="Proteomes" id="UP000035301">
    <property type="component" value="Unassembled WGS sequence"/>
</dbReference>
<keyword evidence="3" id="KW-0808">Transferase</keyword>
<organism evidence="3 4">
    <name type="scientific">Methanoculleus sediminis</name>
    <dbReference type="NCBI Taxonomy" id="1550566"/>
    <lineage>
        <taxon>Archaea</taxon>
        <taxon>Methanobacteriati</taxon>
        <taxon>Methanobacteriota</taxon>
        <taxon>Stenosarchaea group</taxon>
        <taxon>Methanomicrobia</taxon>
        <taxon>Methanomicrobiales</taxon>
        <taxon>Methanomicrobiaceae</taxon>
        <taxon>Methanoculleus</taxon>
    </lineage>
</organism>
<dbReference type="AlphaFoldDB" id="A0A0H1R4W0"/>
<feature type="domain" description="Glycosyl transferase family 1" evidence="1">
    <location>
        <begin position="210"/>
        <end position="364"/>
    </location>
</feature>
<dbReference type="PATRIC" id="fig|1550566.3.peg.1948"/>
<reference evidence="3 4" key="1">
    <citation type="journal article" date="2015" name="Int. J. Syst. Evol. Microbiol.">
        <title>Methanoculleus sediminis sp. nov., a methanogen from sediments near a submarine mud volcano.</title>
        <authorList>
            <person name="Chen S.C."/>
            <person name="Chen M.F."/>
            <person name="Lai M.C."/>
            <person name="Weng C.Y."/>
            <person name="Wu S.Y."/>
            <person name="Lin S."/>
            <person name="Yang T.F."/>
            <person name="Chen P.C."/>
        </authorList>
    </citation>
    <scope>NUCLEOTIDE SEQUENCE [LARGE SCALE GENOMIC DNA]</scope>
    <source>
        <strain evidence="3 4">S3Fa</strain>
    </source>
</reference>
<dbReference type="InterPro" id="IPR050194">
    <property type="entry name" value="Glycosyltransferase_grp1"/>
</dbReference>
<dbReference type="CDD" id="cd03798">
    <property type="entry name" value="GT4_WlbH-like"/>
    <property type="match status" value="1"/>
</dbReference>
<sequence>MAVPVEDYRLMVLSDHYLTFVKDQVELLAKTFAHTDVYVRYHPATEISRVFPDPHLKAFRKDSLIDRTALPENISIHPISLFYLPFDYLFKRIGERYYNIVGDRLQRSRAYPDLIHAHFIWPNGFVGAILKKEYGIPFVVTAHGYDIYDLPFRDAEWKRRIEAILNAADVIITVSNSNRECMKRLDVTTPVNVVPNGFRHDLFYPVRTETCRKALNLPINRKILLSVGNLVEVKGYTHLIDAISEVVRERTDVLCLIVGRGELKHRLEKKVSSLGLEQYVRFIGGKPHGEIPLWMNASDLFVLPSLRESFGIVQVEAMACGKPVVATKNGGSEEIVIPGKTGLLCDAADPRGLAESIVRALDMPWDADAIADEVRPYSWESVGREISWIYSSLI</sequence>
<feature type="domain" description="Glycosyltransferase subfamily 4-like N-terminal" evidence="2">
    <location>
        <begin position="89"/>
        <end position="199"/>
    </location>
</feature>
<protein>
    <submittedName>
        <fullName evidence="3">Glycosyl transferase family 1</fullName>
    </submittedName>
</protein>
<dbReference type="STRING" id="1550566.SZ63_08965"/>
<evidence type="ECO:0000313" key="3">
    <source>
        <dbReference type="EMBL" id="KLK87742.1"/>
    </source>
</evidence>
<dbReference type="PANTHER" id="PTHR45947:SF3">
    <property type="entry name" value="SULFOQUINOVOSYL TRANSFERASE SQD2"/>
    <property type="match status" value="1"/>
</dbReference>
<dbReference type="Gene3D" id="3.40.50.2000">
    <property type="entry name" value="Glycogen Phosphorylase B"/>
    <property type="match status" value="2"/>
</dbReference>
<keyword evidence="4" id="KW-1185">Reference proteome</keyword>
<gene>
    <name evidence="3" type="ORF">SZ63_08965</name>
</gene>